<dbReference type="PANTHER" id="PTHR11592">
    <property type="entry name" value="GLUTATHIONE PEROXIDASE"/>
    <property type="match status" value="1"/>
</dbReference>
<evidence type="ECO:0000256" key="6">
    <source>
        <dbReference type="ARBA" id="ARBA00049091"/>
    </source>
</evidence>
<dbReference type="PROSITE" id="PS00763">
    <property type="entry name" value="GLUTATHIONE_PEROXID_2"/>
    <property type="match status" value="1"/>
</dbReference>
<feature type="domain" description="Thioredoxin" evidence="9">
    <location>
        <begin position="1"/>
        <end position="160"/>
    </location>
</feature>
<organism evidence="10 11">
    <name type="scientific">Candida maltosa (strain Xu316)</name>
    <name type="common">Yeast</name>
    <dbReference type="NCBI Taxonomy" id="1245528"/>
    <lineage>
        <taxon>Eukaryota</taxon>
        <taxon>Fungi</taxon>
        <taxon>Dikarya</taxon>
        <taxon>Ascomycota</taxon>
        <taxon>Saccharomycotina</taxon>
        <taxon>Pichiomycetes</taxon>
        <taxon>Debaryomycetaceae</taxon>
        <taxon>Candida/Lodderomyces clade</taxon>
        <taxon>Candida</taxon>
    </lineage>
</organism>
<dbReference type="OMA" id="TFPMTEK"/>
<evidence type="ECO:0000259" key="9">
    <source>
        <dbReference type="PROSITE" id="PS51352"/>
    </source>
</evidence>
<evidence type="ECO:0000256" key="5">
    <source>
        <dbReference type="ARBA" id="ARBA00023284"/>
    </source>
</evidence>
<dbReference type="InterPro" id="IPR029760">
    <property type="entry name" value="GPX_CS"/>
</dbReference>
<comment type="caution">
    <text evidence="10">The sequence shown here is derived from an EMBL/GenBank/DDBJ whole genome shotgun (WGS) entry which is preliminary data.</text>
</comment>
<evidence type="ECO:0000313" key="11">
    <source>
        <dbReference type="Proteomes" id="UP000011777"/>
    </source>
</evidence>
<dbReference type="Pfam" id="PF00255">
    <property type="entry name" value="GSHPx"/>
    <property type="match status" value="1"/>
</dbReference>
<dbReference type="eggNOG" id="KOG1651">
    <property type="taxonomic scope" value="Eukaryota"/>
</dbReference>
<comment type="similarity">
    <text evidence="1 8">Belongs to the glutathione peroxidase family.</text>
</comment>
<dbReference type="CDD" id="cd00340">
    <property type="entry name" value="GSH_Peroxidase"/>
    <property type="match status" value="1"/>
</dbReference>
<dbReference type="InterPro" id="IPR036249">
    <property type="entry name" value="Thioredoxin-like_sf"/>
</dbReference>
<keyword evidence="11" id="KW-1185">Reference proteome</keyword>
<evidence type="ECO:0000256" key="3">
    <source>
        <dbReference type="ARBA" id="ARBA00022862"/>
    </source>
</evidence>
<dbReference type="PROSITE" id="PS51352">
    <property type="entry name" value="THIOREDOXIN_2"/>
    <property type="match status" value="1"/>
</dbReference>
<dbReference type="PRINTS" id="PR01011">
    <property type="entry name" value="GLUTPROXDASE"/>
</dbReference>
<evidence type="ECO:0000256" key="7">
    <source>
        <dbReference type="PIRSR" id="PIRSR000303-1"/>
    </source>
</evidence>
<protein>
    <recommendedName>
        <fullName evidence="8">Glutathione peroxidase</fullName>
    </recommendedName>
</protein>
<dbReference type="OrthoDB" id="446890at2759"/>
<comment type="catalytic activity">
    <reaction evidence="6">
        <text>a hydroperoxide + [thioredoxin]-dithiol = an alcohol + [thioredoxin]-disulfide + H2O</text>
        <dbReference type="Rhea" id="RHEA:62620"/>
        <dbReference type="Rhea" id="RHEA-COMP:10698"/>
        <dbReference type="Rhea" id="RHEA-COMP:10700"/>
        <dbReference type="ChEBI" id="CHEBI:15377"/>
        <dbReference type="ChEBI" id="CHEBI:29950"/>
        <dbReference type="ChEBI" id="CHEBI:30879"/>
        <dbReference type="ChEBI" id="CHEBI:35924"/>
        <dbReference type="ChEBI" id="CHEBI:50058"/>
        <dbReference type="EC" id="1.11.1.24"/>
    </reaction>
</comment>
<gene>
    <name evidence="10" type="ORF">G210_4059</name>
</gene>
<feature type="active site" evidence="7">
    <location>
        <position position="36"/>
    </location>
</feature>
<evidence type="ECO:0000256" key="2">
    <source>
        <dbReference type="ARBA" id="ARBA00022559"/>
    </source>
</evidence>
<evidence type="ECO:0000256" key="1">
    <source>
        <dbReference type="ARBA" id="ARBA00006926"/>
    </source>
</evidence>
<dbReference type="STRING" id="1245528.M3HET6"/>
<dbReference type="GO" id="GO:0140824">
    <property type="term" value="F:thioredoxin-dependent peroxiredoxin activity"/>
    <property type="evidence" value="ECO:0007669"/>
    <property type="project" value="UniProtKB-EC"/>
</dbReference>
<evidence type="ECO:0000256" key="4">
    <source>
        <dbReference type="ARBA" id="ARBA00023002"/>
    </source>
</evidence>
<keyword evidence="5" id="KW-0676">Redox-active center</keyword>
<keyword evidence="2 8" id="KW-0575">Peroxidase</keyword>
<dbReference type="InterPro" id="IPR000889">
    <property type="entry name" value="Glutathione_peroxidase"/>
</dbReference>
<dbReference type="PROSITE" id="PS00460">
    <property type="entry name" value="GLUTATHIONE_PEROXID_1"/>
    <property type="match status" value="1"/>
</dbReference>
<dbReference type="EMBL" id="AOGT01002341">
    <property type="protein sequence ID" value="EMG45742.1"/>
    <property type="molecule type" value="Genomic_DNA"/>
</dbReference>
<evidence type="ECO:0000313" key="10">
    <source>
        <dbReference type="EMBL" id="EMG45742.1"/>
    </source>
</evidence>
<dbReference type="InterPro" id="IPR029759">
    <property type="entry name" value="GPX_AS"/>
</dbReference>
<reference evidence="10 11" key="1">
    <citation type="submission" date="2013-02" db="EMBL/GenBank/DDBJ databases">
        <title>Genome sequence of Candida maltosa Xu316, a potential industrial strain for xylitol and ethanol production.</title>
        <authorList>
            <person name="Yu J."/>
            <person name="Wang Q."/>
            <person name="Geng X."/>
            <person name="Bao W."/>
            <person name="He P."/>
            <person name="Cai J."/>
        </authorList>
    </citation>
    <scope>NUCLEOTIDE SEQUENCE [LARGE SCALE GENOMIC DNA]</scope>
    <source>
        <strain evidence="11">Xu316</strain>
    </source>
</reference>
<name>M3HET6_CANMX</name>
<keyword evidence="3" id="KW-0049">Antioxidant</keyword>
<dbReference type="PROSITE" id="PS51355">
    <property type="entry name" value="GLUTATHIONE_PEROXID_3"/>
    <property type="match status" value="1"/>
</dbReference>
<dbReference type="GO" id="GO:0034599">
    <property type="term" value="P:cellular response to oxidative stress"/>
    <property type="evidence" value="ECO:0007669"/>
    <property type="project" value="TreeGrafter"/>
</dbReference>
<dbReference type="Proteomes" id="UP000011777">
    <property type="component" value="Unassembled WGS sequence"/>
</dbReference>
<dbReference type="InterPro" id="IPR013766">
    <property type="entry name" value="Thioredoxin_domain"/>
</dbReference>
<dbReference type="SUPFAM" id="SSF52833">
    <property type="entry name" value="Thioredoxin-like"/>
    <property type="match status" value="1"/>
</dbReference>
<accession>M3HET6</accession>
<sequence>MSKFYELTPKDAKGEPFSFKQLEGKVVLIVNVASKCGFTPQYKGLEELNKKYEGKPVQILGFPCNQFGSQEPGTNDEIASFCQLNYGVTFPVLDKINVNGDHTDPVYKYLKSQKSGVLGLTRIKWNFEKFLIDQNGKVVERYSSLASPASIGEKIDELLKK</sequence>
<dbReference type="HOGENOM" id="CLU_029507_2_2_1"/>
<keyword evidence="4 8" id="KW-0560">Oxidoreductase</keyword>
<dbReference type="Gene3D" id="3.40.30.10">
    <property type="entry name" value="Glutaredoxin"/>
    <property type="match status" value="1"/>
</dbReference>
<evidence type="ECO:0000256" key="8">
    <source>
        <dbReference type="RuleBase" id="RU000499"/>
    </source>
</evidence>
<dbReference type="PIRSF" id="PIRSF000303">
    <property type="entry name" value="Glutathion_perox"/>
    <property type="match status" value="1"/>
</dbReference>
<proteinExistence type="inferred from homology"/>
<dbReference type="PANTHER" id="PTHR11592:SF78">
    <property type="entry name" value="GLUTATHIONE PEROXIDASE"/>
    <property type="match status" value="1"/>
</dbReference>
<dbReference type="FunFam" id="3.40.30.10:FF:000010">
    <property type="entry name" value="Glutathione peroxidase"/>
    <property type="match status" value="1"/>
</dbReference>
<dbReference type="AlphaFoldDB" id="M3HET6"/>